<dbReference type="InterPro" id="IPR025944">
    <property type="entry name" value="Sigma_54_int_dom_CS"/>
</dbReference>
<dbReference type="Proteomes" id="UP000199073">
    <property type="component" value="Unassembled WGS sequence"/>
</dbReference>
<keyword evidence="2" id="KW-0067">ATP-binding</keyword>
<evidence type="ECO:0000256" key="5">
    <source>
        <dbReference type="ARBA" id="ARBA00023163"/>
    </source>
</evidence>
<feature type="non-terminal residue" evidence="8">
    <location>
        <position position="1"/>
    </location>
</feature>
<dbReference type="PROSITE" id="PS00676">
    <property type="entry name" value="SIGMA54_INTERACT_2"/>
    <property type="match status" value="1"/>
</dbReference>
<dbReference type="GO" id="GO:0043565">
    <property type="term" value="F:sequence-specific DNA binding"/>
    <property type="evidence" value="ECO:0007669"/>
    <property type="project" value="InterPro"/>
</dbReference>
<dbReference type="EMBL" id="FNJI01000053">
    <property type="protein sequence ID" value="SDP79035.1"/>
    <property type="molecule type" value="Genomic_DNA"/>
</dbReference>
<dbReference type="InterPro" id="IPR027417">
    <property type="entry name" value="P-loop_NTPase"/>
</dbReference>
<accession>A0A1H0VLG4</accession>
<evidence type="ECO:0000313" key="8">
    <source>
        <dbReference type="EMBL" id="SDP79035.1"/>
    </source>
</evidence>
<keyword evidence="5" id="KW-0804">Transcription</keyword>
<sequence length="369" mass="41259">AAQTDSPVLLSGETGTGKELFAQAIHNLSKRKKARYIAVNCAAIPENLLEGILFGTSRGAFTGALDKPGLFERAHGGTIFLDEINSMSQEMQPKLLRAIQEKKICRVGSHKEMRLNVKIISSLNKDIEQTFLSGEVRRDLLYRLSVVCIALPPLRERKGDIVLLSDHFLAKHSAIMHKNVSGISTEVMDLFEHHNWPGNVRELEHVIEGALNMIGRDRTLEKWHLNSNIDLEMQKPIPRATAVSLESSPSLQGRLYSGQPDDKANERSDQVGREGEGTEKQQILEALYDTDGNISDAAMLMGVSRKTLYRKLKSCNIVIPPQKTSTLDRREIVEKLYQYGGNVTHTAKALGISRQLLAYKLKKMKIERP</sequence>
<evidence type="ECO:0000256" key="2">
    <source>
        <dbReference type="ARBA" id="ARBA00022840"/>
    </source>
</evidence>
<dbReference type="InterPro" id="IPR002197">
    <property type="entry name" value="HTH_Fis"/>
</dbReference>
<dbReference type="STRING" id="91360.SAMN05660330_04127"/>
<dbReference type="GO" id="GO:0005524">
    <property type="term" value="F:ATP binding"/>
    <property type="evidence" value="ECO:0007669"/>
    <property type="project" value="UniProtKB-KW"/>
</dbReference>
<dbReference type="InterPro" id="IPR025943">
    <property type="entry name" value="Sigma_54_int_dom_ATP-bd_2"/>
</dbReference>
<dbReference type="SUPFAM" id="SSF52540">
    <property type="entry name" value="P-loop containing nucleoside triphosphate hydrolases"/>
    <property type="match status" value="1"/>
</dbReference>
<evidence type="ECO:0000256" key="1">
    <source>
        <dbReference type="ARBA" id="ARBA00022741"/>
    </source>
</evidence>
<name>A0A1H0VLG4_9BACT</name>
<dbReference type="CDD" id="cd00009">
    <property type="entry name" value="AAA"/>
    <property type="match status" value="1"/>
</dbReference>
<dbReference type="InterPro" id="IPR003593">
    <property type="entry name" value="AAA+_ATPase"/>
</dbReference>
<dbReference type="InterPro" id="IPR009057">
    <property type="entry name" value="Homeodomain-like_sf"/>
</dbReference>
<dbReference type="InterPro" id="IPR002078">
    <property type="entry name" value="Sigma_54_int"/>
</dbReference>
<feature type="region of interest" description="Disordered" evidence="6">
    <location>
        <begin position="240"/>
        <end position="280"/>
    </location>
</feature>
<dbReference type="OrthoDB" id="9803970at2"/>
<dbReference type="SUPFAM" id="SSF46689">
    <property type="entry name" value="Homeodomain-like"/>
    <property type="match status" value="2"/>
</dbReference>
<dbReference type="GO" id="GO:0006355">
    <property type="term" value="P:regulation of DNA-templated transcription"/>
    <property type="evidence" value="ECO:0007669"/>
    <property type="project" value="InterPro"/>
</dbReference>
<dbReference type="Gene3D" id="3.40.50.300">
    <property type="entry name" value="P-loop containing nucleotide triphosphate hydrolases"/>
    <property type="match status" value="1"/>
</dbReference>
<dbReference type="PROSITE" id="PS50045">
    <property type="entry name" value="SIGMA54_INTERACT_4"/>
    <property type="match status" value="1"/>
</dbReference>
<dbReference type="FunFam" id="3.40.50.300:FF:000006">
    <property type="entry name" value="DNA-binding transcriptional regulator NtrC"/>
    <property type="match status" value="1"/>
</dbReference>
<dbReference type="InterPro" id="IPR025662">
    <property type="entry name" value="Sigma_54_int_dom_ATP-bd_1"/>
</dbReference>
<keyword evidence="3" id="KW-0805">Transcription regulation</keyword>
<feature type="compositionally biased region" description="Basic and acidic residues" evidence="6">
    <location>
        <begin position="260"/>
        <end position="279"/>
    </location>
</feature>
<dbReference type="PANTHER" id="PTHR32071:SF74">
    <property type="entry name" value="TRANSCRIPTIONAL ACTIVATOR ROCR"/>
    <property type="match status" value="1"/>
</dbReference>
<evidence type="ECO:0000256" key="3">
    <source>
        <dbReference type="ARBA" id="ARBA00023015"/>
    </source>
</evidence>
<gene>
    <name evidence="8" type="ORF">SAMN05660330_04127</name>
</gene>
<dbReference type="PROSITE" id="PS00688">
    <property type="entry name" value="SIGMA54_INTERACT_3"/>
    <property type="match status" value="1"/>
</dbReference>
<dbReference type="RefSeq" id="WP_143005584.1">
    <property type="nucleotide sequence ID" value="NZ_FNJI01000053.1"/>
</dbReference>
<protein>
    <submittedName>
        <fullName evidence="8">Regulatory protein, Fis family</fullName>
    </submittedName>
</protein>
<dbReference type="InterPro" id="IPR058031">
    <property type="entry name" value="AAA_lid_NorR"/>
</dbReference>
<dbReference type="SMART" id="SM00382">
    <property type="entry name" value="AAA"/>
    <property type="match status" value="1"/>
</dbReference>
<keyword evidence="4" id="KW-0238">DNA-binding</keyword>
<keyword evidence="1" id="KW-0547">Nucleotide-binding</keyword>
<feature type="domain" description="Sigma-54 factor interaction" evidence="7">
    <location>
        <begin position="1"/>
        <end position="212"/>
    </location>
</feature>
<evidence type="ECO:0000313" key="9">
    <source>
        <dbReference type="Proteomes" id="UP000199073"/>
    </source>
</evidence>
<keyword evidence="9" id="KW-1185">Reference proteome</keyword>
<evidence type="ECO:0000259" key="7">
    <source>
        <dbReference type="PROSITE" id="PS50045"/>
    </source>
</evidence>
<reference evidence="8 9" key="1">
    <citation type="submission" date="2016-10" db="EMBL/GenBank/DDBJ databases">
        <authorList>
            <person name="de Groot N.N."/>
        </authorList>
    </citation>
    <scope>NUCLEOTIDE SEQUENCE [LARGE SCALE GENOMIC DNA]</scope>
    <source>
        <strain evidence="8 9">DSM 12130</strain>
    </source>
</reference>
<dbReference type="AlphaFoldDB" id="A0A1H0VLG4"/>
<dbReference type="PROSITE" id="PS00675">
    <property type="entry name" value="SIGMA54_INTERACT_1"/>
    <property type="match status" value="1"/>
</dbReference>
<dbReference type="Gene3D" id="1.10.10.60">
    <property type="entry name" value="Homeodomain-like"/>
    <property type="match status" value="2"/>
</dbReference>
<dbReference type="Pfam" id="PF02954">
    <property type="entry name" value="HTH_8"/>
    <property type="match status" value="2"/>
</dbReference>
<dbReference type="PRINTS" id="PR01590">
    <property type="entry name" value="HTHFIS"/>
</dbReference>
<dbReference type="PANTHER" id="PTHR32071">
    <property type="entry name" value="TRANSCRIPTIONAL REGULATORY PROTEIN"/>
    <property type="match status" value="1"/>
</dbReference>
<dbReference type="Gene3D" id="1.10.8.60">
    <property type="match status" value="1"/>
</dbReference>
<proteinExistence type="predicted"/>
<organism evidence="8 9">
    <name type="scientific">Desulforhopalus singaporensis</name>
    <dbReference type="NCBI Taxonomy" id="91360"/>
    <lineage>
        <taxon>Bacteria</taxon>
        <taxon>Pseudomonadati</taxon>
        <taxon>Thermodesulfobacteriota</taxon>
        <taxon>Desulfobulbia</taxon>
        <taxon>Desulfobulbales</taxon>
        <taxon>Desulfocapsaceae</taxon>
        <taxon>Desulforhopalus</taxon>
    </lineage>
</organism>
<dbReference type="Pfam" id="PF00158">
    <property type="entry name" value="Sigma54_activat"/>
    <property type="match status" value="1"/>
</dbReference>
<dbReference type="Pfam" id="PF25601">
    <property type="entry name" value="AAA_lid_14"/>
    <property type="match status" value="1"/>
</dbReference>
<evidence type="ECO:0000256" key="4">
    <source>
        <dbReference type="ARBA" id="ARBA00023125"/>
    </source>
</evidence>
<evidence type="ECO:0000256" key="6">
    <source>
        <dbReference type="SAM" id="MobiDB-lite"/>
    </source>
</evidence>